<dbReference type="HOGENOM" id="CLU_2564370_0_0_1"/>
<reference evidence="4" key="3">
    <citation type="submission" date="2025-09" db="UniProtKB">
        <authorList>
            <consortium name="Ensembl"/>
        </authorList>
    </citation>
    <scope>IDENTIFICATION</scope>
</reference>
<dbReference type="PROSITE" id="PS51466">
    <property type="entry name" value="PINIT"/>
    <property type="match status" value="1"/>
</dbReference>
<accession>W5LWC3</accession>
<evidence type="ECO:0000313" key="4">
    <source>
        <dbReference type="Ensembl" id="ENSLOCP00000000430.1"/>
    </source>
</evidence>
<organism evidence="4 5">
    <name type="scientific">Lepisosteus oculatus</name>
    <name type="common">Spotted gar</name>
    <dbReference type="NCBI Taxonomy" id="7918"/>
    <lineage>
        <taxon>Eukaryota</taxon>
        <taxon>Metazoa</taxon>
        <taxon>Chordata</taxon>
        <taxon>Craniata</taxon>
        <taxon>Vertebrata</taxon>
        <taxon>Euteleostomi</taxon>
        <taxon>Actinopterygii</taxon>
        <taxon>Neopterygii</taxon>
        <taxon>Holostei</taxon>
        <taxon>Semionotiformes</taxon>
        <taxon>Lepisosteidae</taxon>
        <taxon>Lepisosteus</taxon>
    </lineage>
</organism>
<dbReference type="Gene3D" id="2.60.120.780">
    <property type="entry name" value="PINIT domain"/>
    <property type="match status" value="1"/>
</dbReference>
<evidence type="ECO:0000256" key="1">
    <source>
        <dbReference type="ARBA" id="ARBA00004718"/>
    </source>
</evidence>
<evidence type="ECO:0000313" key="5">
    <source>
        <dbReference type="Proteomes" id="UP000018468"/>
    </source>
</evidence>
<proteinExistence type="inferred from homology"/>
<reference evidence="4" key="2">
    <citation type="submission" date="2025-08" db="UniProtKB">
        <authorList>
            <consortium name="Ensembl"/>
        </authorList>
    </citation>
    <scope>IDENTIFICATION</scope>
</reference>
<name>W5LWC3_LEPOC</name>
<comment type="pathway">
    <text evidence="1">Protein modification; protein sumoylation.</text>
</comment>
<dbReference type="Proteomes" id="UP000018468">
    <property type="component" value="Unassembled WGS sequence"/>
</dbReference>
<dbReference type="STRING" id="7918.ENSLOCP00000000430"/>
<dbReference type="GO" id="GO:0016925">
    <property type="term" value="P:protein sumoylation"/>
    <property type="evidence" value="ECO:0007669"/>
    <property type="project" value="UniProtKB-UniPathway"/>
</dbReference>
<dbReference type="UniPathway" id="UPA00886"/>
<keyword evidence="5" id="KW-1185">Reference proteome</keyword>
<protein>
    <recommendedName>
        <fullName evidence="3">PINIT domain-containing protein</fullName>
    </recommendedName>
</protein>
<dbReference type="InterPro" id="IPR023321">
    <property type="entry name" value="PINIT"/>
</dbReference>
<evidence type="ECO:0000259" key="3">
    <source>
        <dbReference type="PROSITE" id="PS51466"/>
    </source>
</evidence>
<dbReference type="InterPro" id="IPR038654">
    <property type="entry name" value="PINIT_sf"/>
</dbReference>
<dbReference type="InParanoid" id="W5LWC3"/>
<comment type="similarity">
    <text evidence="2">Belongs to the PIAS family.</text>
</comment>
<feature type="domain" description="PINIT" evidence="3">
    <location>
        <begin position="9"/>
        <end position="82"/>
    </location>
</feature>
<reference evidence="5" key="1">
    <citation type="submission" date="2011-12" db="EMBL/GenBank/DDBJ databases">
        <title>The Draft Genome of Lepisosteus oculatus.</title>
        <authorList>
            <consortium name="The Broad Institute Genome Assembly &amp; Analysis Group"/>
            <consortium name="Computational R&amp;D Group"/>
            <consortium name="and Sequencing Platform"/>
            <person name="Di Palma F."/>
            <person name="Alfoldi J."/>
            <person name="Johnson J."/>
            <person name="Berlin A."/>
            <person name="Gnerre S."/>
            <person name="Jaffe D."/>
            <person name="MacCallum I."/>
            <person name="Young S."/>
            <person name="Walker B.J."/>
            <person name="Lander E.S."/>
            <person name="Lindblad-Toh K."/>
        </authorList>
    </citation>
    <scope>NUCLEOTIDE SEQUENCE [LARGE SCALE GENOMIC DNA]</scope>
</reference>
<evidence type="ECO:0000256" key="2">
    <source>
        <dbReference type="ARBA" id="ARBA00005383"/>
    </source>
</evidence>
<sequence length="82" mass="9075">DYLNGLAATATAATPPTDVKLVPLPFYKTVDVLLHPTELVPQNSEKLQDSPCTFELSQSQVEQIRNSRELRLGVKSVQVVLR</sequence>
<dbReference type="Ensembl" id="ENSLOCT00000000430.1">
    <property type="protein sequence ID" value="ENSLOCP00000000430.1"/>
    <property type="gene ID" value="ENSLOCG00000000396.1"/>
</dbReference>
<dbReference type="AlphaFoldDB" id="W5LWC3"/>
<dbReference type="Bgee" id="ENSLOCG00000000396">
    <property type="expression patterns" value="Expressed in ovary and 12 other cell types or tissues"/>
</dbReference>
<dbReference type="Pfam" id="PF14324">
    <property type="entry name" value="PINIT"/>
    <property type="match status" value="1"/>
</dbReference>
<dbReference type="eggNOG" id="KOG2169">
    <property type="taxonomic scope" value="Eukaryota"/>
</dbReference>